<sequence length="272" mass="28599">MAFRLAFGGYVGVLLAGIVASVLALTDRPSIVVLGATVVALLSGCLVAIALARHAGGLAVWLGGTRGRRSAIVLLAGPFGMATAASLVTAFPSRFTNATLGAGIVVAIVGAVLGWMAQSRAVNAVTGDEPAATWQWQPPSSPKLDAVLLATWALLGATAAASGDWAESMLWAGLAAFWVCSSLVEGRWRVGSVGETPEIRVYDAGLVKQRPYTRSLVSWSDVSHVRVREDELVLDRGLFDVRFDRDELAELEAIRAEIERHLPDGVPSAVAE</sequence>
<evidence type="ECO:0000256" key="1">
    <source>
        <dbReference type="SAM" id="Phobius"/>
    </source>
</evidence>
<comment type="caution">
    <text evidence="2">The sequence shown here is derived from an EMBL/GenBank/DDBJ whole genome shotgun (WGS) entry which is preliminary data.</text>
</comment>
<keyword evidence="1" id="KW-0812">Transmembrane</keyword>
<protein>
    <recommendedName>
        <fullName evidence="4">DUF5673 domain-containing protein</fullName>
    </recommendedName>
</protein>
<dbReference type="EMBL" id="NXNI01000001">
    <property type="protein sequence ID" value="PCR92544.1"/>
    <property type="molecule type" value="Genomic_DNA"/>
</dbReference>
<dbReference type="AlphaFoldDB" id="A0A2A5R0H8"/>
<organism evidence="2 3">
    <name type="scientific">Natrinema ejinorense</name>
    <dbReference type="NCBI Taxonomy" id="373386"/>
    <lineage>
        <taxon>Archaea</taxon>
        <taxon>Methanobacteriati</taxon>
        <taxon>Methanobacteriota</taxon>
        <taxon>Stenosarchaea group</taxon>
        <taxon>Halobacteria</taxon>
        <taxon>Halobacteriales</taxon>
        <taxon>Natrialbaceae</taxon>
        <taxon>Natrinema</taxon>
    </lineage>
</organism>
<accession>A0A2A5R0H8</accession>
<dbReference type="Proteomes" id="UP000219689">
    <property type="component" value="Unassembled WGS sequence"/>
</dbReference>
<evidence type="ECO:0000313" key="3">
    <source>
        <dbReference type="Proteomes" id="UP000219689"/>
    </source>
</evidence>
<proteinExistence type="predicted"/>
<gene>
    <name evidence="2" type="ORF">CP557_00280</name>
</gene>
<name>A0A2A5R0H8_9EURY</name>
<keyword evidence="1" id="KW-1133">Transmembrane helix</keyword>
<evidence type="ECO:0008006" key="4">
    <source>
        <dbReference type="Google" id="ProtNLM"/>
    </source>
</evidence>
<feature type="transmembrane region" description="Helical" evidence="1">
    <location>
        <begin position="72"/>
        <end position="92"/>
    </location>
</feature>
<feature type="transmembrane region" description="Helical" evidence="1">
    <location>
        <begin position="98"/>
        <end position="117"/>
    </location>
</feature>
<feature type="transmembrane region" description="Helical" evidence="1">
    <location>
        <begin position="31"/>
        <end position="52"/>
    </location>
</feature>
<feature type="transmembrane region" description="Helical" evidence="1">
    <location>
        <begin position="7"/>
        <end position="25"/>
    </location>
</feature>
<reference evidence="2 3" key="1">
    <citation type="submission" date="2017-09" db="EMBL/GenBank/DDBJ databases">
        <title>Genome sequences of Natrinema ejinorence JCM 13890T.</title>
        <authorList>
            <person name="Roh S.W."/>
            <person name="Kim Y.B."/>
            <person name="Kim J.Y."/>
        </authorList>
    </citation>
    <scope>NUCLEOTIDE SEQUENCE [LARGE SCALE GENOMIC DNA]</scope>
    <source>
        <strain evidence="2 3">JCM 13890</strain>
    </source>
</reference>
<keyword evidence="1" id="KW-0472">Membrane</keyword>
<keyword evidence="3" id="KW-1185">Reference proteome</keyword>
<evidence type="ECO:0000313" key="2">
    <source>
        <dbReference type="EMBL" id="PCR92544.1"/>
    </source>
</evidence>